<dbReference type="Gene3D" id="2.40.160.170">
    <property type="match status" value="1"/>
</dbReference>
<gene>
    <name evidence="2" type="ORF">D1164_03330</name>
</gene>
<dbReference type="EMBL" id="QWET01000002">
    <property type="protein sequence ID" value="RIH66644.1"/>
    <property type="molecule type" value="Genomic_DNA"/>
</dbReference>
<name>A0A399D402_9BACT</name>
<evidence type="ECO:0000313" key="2">
    <source>
        <dbReference type="EMBL" id="RIH66644.1"/>
    </source>
</evidence>
<dbReference type="RefSeq" id="WP_119348518.1">
    <property type="nucleotide sequence ID" value="NZ_JBFHKJ010000638.1"/>
</dbReference>
<feature type="signal peptide" evidence="1">
    <location>
        <begin position="1"/>
        <end position="24"/>
    </location>
</feature>
<dbReference type="SUPFAM" id="SSF56935">
    <property type="entry name" value="Porins"/>
    <property type="match status" value="1"/>
</dbReference>
<dbReference type="Proteomes" id="UP000266441">
    <property type="component" value="Unassembled WGS sequence"/>
</dbReference>
<sequence>MKTGSWVLTSVLFFSILAFQGVFAKGSTNPENNSQENPSGLYVGGQATTNGLGLNLHYIISKRLTLGMGVEAFNLSRNFTFDENDISYDTELNYKTGGLFLLADYFYTRSLYLSAGAVLNNFQPRLEGMAVSDMEYGDISIPASKVGGFDFQFEPDLKVSPYAALGFRRFIGKKQMVTYNFETGLYYMGPPRLNIEANGLLAPTADPAHGKKEQLEEQFSAYKFYPVVKFAIALRLF</sequence>
<dbReference type="AlphaFoldDB" id="A0A399D402"/>
<evidence type="ECO:0000256" key="1">
    <source>
        <dbReference type="SAM" id="SignalP"/>
    </source>
</evidence>
<evidence type="ECO:0008006" key="4">
    <source>
        <dbReference type="Google" id="ProtNLM"/>
    </source>
</evidence>
<evidence type="ECO:0000313" key="3">
    <source>
        <dbReference type="Proteomes" id="UP000266441"/>
    </source>
</evidence>
<protein>
    <recommendedName>
        <fullName evidence="4">Outer membrane protein beta-barrel domain-containing protein</fullName>
    </recommendedName>
</protein>
<reference evidence="2 3" key="1">
    <citation type="journal article" date="2015" name="Int. J. Syst. Evol. Microbiol.">
        <title>Mariniphaga sediminis sp. nov., isolated from coastal sediment.</title>
        <authorList>
            <person name="Wang F.Q."/>
            <person name="Shen Q.Y."/>
            <person name="Chen G.J."/>
            <person name="Du Z.J."/>
        </authorList>
    </citation>
    <scope>NUCLEOTIDE SEQUENCE [LARGE SCALE GENOMIC DNA]</scope>
    <source>
        <strain evidence="2 3">SY21</strain>
    </source>
</reference>
<comment type="caution">
    <text evidence="2">The sequence shown here is derived from an EMBL/GenBank/DDBJ whole genome shotgun (WGS) entry which is preliminary data.</text>
</comment>
<proteinExistence type="predicted"/>
<accession>A0A399D402</accession>
<dbReference type="OrthoDB" id="597504at2"/>
<keyword evidence="3" id="KW-1185">Reference proteome</keyword>
<feature type="chain" id="PRO_5017449985" description="Outer membrane protein beta-barrel domain-containing protein" evidence="1">
    <location>
        <begin position="25"/>
        <end position="237"/>
    </location>
</feature>
<organism evidence="2 3">
    <name type="scientific">Mariniphaga sediminis</name>
    <dbReference type="NCBI Taxonomy" id="1628158"/>
    <lineage>
        <taxon>Bacteria</taxon>
        <taxon>Pseudomonadati</taxon>
        <taxon>Bacteroidota</taxon>
        <taxon>Bacteroidia</taxon>
        <taxon>Marinilabiliales</taxon>
        <taxon>Prolixibacteraceae</taxon>
        <taxon>Mariniphaga</taxon>
    </lineage>
</organism>
<keyword evidence="1" id="KW-0732">Signal</keyword>